<proteinExistence type="predicted"/>
<comment type="caution">
    <text evidence="6">Lacks conserved residue(s) required for the propagation of feature annotation.</text>
</comment>
<evidence type="ECO:0000256" key="4">
    <source>
        <dbReference type="ARBA" id="ARBA00022679"/>
    </source>
</evidence>
<feature type="compositionally biased region" description="Low complexity" evidence="7">
    <location>
        <begin position="9"/>
        <end position="22"/>
    </location>
</feature>
<comment type="pathway">
    <text evidence="2">Protein modification; protein ubiquitination.</text>
</comment>
<evidence type="ECO:0000256" key="7">
    <source>
        <dbReference type="SAM" id="MobiDB-lite"/>
    </source>
</evidence>
<evidence type="ECO:0000256" key="6">
    <source>
        <dbReference type="PROSITE-ProRule" id="PRU00104"/>
    </source>
</evidence>
<dbReference type="InterPro" id="IPR019956">
    <property type="entry name" value="Ubiquitin_dom"/>
</dbReference>
<dbReference type="PRINTS" id="PR00348">
    <property type="entry name" value="UBIQUITIN"/>
</dbReference>
<dbReference type="Pfam" id="PF00240">
    <property type="entry name" value="ubiquitin"/>
    <property type="match status" value="1"/>
</dbReference>
<dbReference type="EMBL" id="JACEIK010000374">
    <property type="protein sequence ID" value="MCD7455871.1"/>
    <property type="molecule type" value="Genomic_DNA"/>
</dbReference>
<accession>A0ABS8SAN4</accession>
<dbReference type="PANTHER" id="PTHR11254">
    <property type="entry name" value="HECT DOMAIN UBIQUITIN-PROTEIN LIGASE"/>
    <property type="match status" value="1"/>
</dbReference>
<evidence type="ECO:0000259" key="9">
    <source>
        <dbReference type="PROSITE" id="PS50237"/>
    </source>
</evidence>
<evidence type="ECO:0000256" key="2">
    <source>
        <dbReference type="ARBA" id="ARBA00004906"/>
    </source>
</evidence>
<dbReference type="InterPro" id="IPR000626">
    <property type="entry name" value="Ubiquitin-like_dom"/>
</dbReference>
<dbReference type="InterPro" id="IPR000569">
    <property type="entry name" value="HECT_dom"/>
</dbReference>
<dbReference type="PROSITE" id="PS50053">
    <property type="entry name" value="UBIQUITIN_2"/>
    <property type="match status" value="1"/>
</dbReference>
<evidence type="ECO:0000313" key="10">
    <source>
        <dbReference type="EMBL" id="MCD7455871.1"/>
    </source>
</evidence>
<dbReference type="InterPro" id="IPR050409">
    <property type="entry name" value="E3_ubiq-protein_ligase"/>
</dbReference>
<dbReference type="SUPFAM" id="SSF54236">
    <property type="entry name" value="Ubiquitin-like"/>
    <property type="match status" value="1"/>
</dbReference>
<dbReference type="PANTHER" id="PTHR11254:SF418">
    <property type="entry name" value="E3 UBIQUITIN-PROTEIN LIGASE UPL5-LIKE"/>
    <property type="match status" value="1"/>
</dbReference>
<protein>
    <recommendedName>
        <fullName evidence="3">HECT-type E3 ubiquitin transferase</fullName>
        <ecNumber evidence="3">2.3.2.26</ecNumber>
    </recommendedName>
</protein>
<dbReference type="Gene3D" id="3.90.1750.10">
    <property type="entry name" value="Hect, E3 ligase catalytic domains"/>
    <property type="match status" value="1"/>
</dbReference>
<keyword evidence="10" id="KW-0436">Ligase</keyword>
<dbReference type="SUPFAM" id="SSF56204">
    <property type="entry name" value="Hect, E3 ligase catalytic domain"/>
    <property type="match status" value="1"/>
</dbReference>
<sequence length="589" mass="68169">MYPFDTVDNRSTTANGNNTSTTNKRKLDDFTGTDLTASSEFQAPSSVRKQRDQVSSSFNEKSLNQVHFFVRLCSEGKSLVLQAYPTDKVEVINQKIMLITGIPKSEQRLIYQGKQLQPDQTVSDCGIAKDSGLELVGRLRSTQNALVWKLLNELYLFILNFCEKTHYMISSDSAHIKSVLKKFLRMTPDNFDRASEHVGVFFSSSVPEALARLYRSPVIGDRNIAIECIREFIVQLKSEPRAPIYNIYTKVVLEFCKIMRKAVGIDDHLYMFCRSSLGIMLKPIVNASCKADLKNLLPLNDFFPFVSEIEAQLSSYLILSMDSTDLRLPFTRTYDFTAFMLPACNVIRLKVPFMEDYTGEAVYIGETSERLINIYNNLLAKLEVCLRNLYGWLRWREEEEEEDHMVALPWWSLYLTVLKESNKISKLNRNLENVFCKKIREWKDLLCFLIVTFATKSDDYGWIFEHKEVMTFEVRSYLAMMMFPEVVGDDEEVQMKLLIDRSQLLEQSFEYIGKLAQPEHLRGSLSVRFKYEQAFGFGVLREWFVLVCQAIFNTQNALFVACPNDLRRFFPNAGKKKEKNEFAERKAKL</sequence>
<dbReference type="EC" id="2.3.2.26" evidence="3"/>
<evidence type="ECO:0000259" key="8">
    <source>
        <dbReference type="PROSITE" id="PS50053"/>
    </source>
</evidence>
<feature type="domain" description="Ubiquitin-like" evidence="8">
    <location>
        <begin position="66"/>
        <end position="142"/>
    </location>
</feature>
<organism evidence="10 11">
    <name type="scientific">Datura stramonium</name>
    <name type="common">Jimsonweed</name>
    <name type="synonym">Common thornapple</name>
    <dbReference type="NCBI Taxonomy" id="4076"/>
    <lineage>
        <taxon>Eukaryota</taxon>
        <taxon>Viridiplantae</taxon>
        <taxon>Streptophyta</taxon>
        <taxon>Embryophyta</taxon>
        <taxon>Tracheophyta</taxon>
        <taxon>Spermatophyta</taxon>
        <taxon>Magnoliopsida</taxon>
        <taxon>eudicotyledons</taxon>
        <taxon>Gunneridae</taxon>
        <taxon>Pentapetalae</taxon>
        <taxon>asterids</taxon>
        <taxon>lamiids</taxon>
        <taxon>Solanales</taxon>
        <taxon>Solanaceae</taxon>
        <taxon>Solanoideae</taxon>
        <taxon>Datureae</taxon>
        <taxon>Datura</taxon>
    </lineage>
</organism>
<dbReference type="InterPro" id="IPR035983">
    <property type="entry name" value="Hect_E3_ubiquitin_ligase"/>
</dbReference>
<dbReference type="Proteomes" id="UP000823775">
    <property type="component" value="Unassembled WGS sequence"/>
</dbReference>
<keyword evidence="4" id="KW-0808">Transferase</keyword>
<dbReference type="Gene3D" id="3.10.20.90">
    <property type="entry name" value="Phosphatidylinositol 3-kinase Catalytic Subunit, Chain A, domain 1"/>
    <property type="match status" value="1"/>
</dbReference>
<dbReference type="SMART" id="SM00213">
    <property type="entry name" value="UBQ"/>
    <property type="match status" value="1"/>
</dbReference>
<comment type="catalytic activity">
    <reaction evidence="1">
        <text>S-ubiquitinyl-[E2 ubiquitin-conjugating enzyme]-L-cysteine + [acceptor protein]-L-lysine = [E2 ubiquitin-conjugating enzyme]-L-cysteine + N(6)-ubiquitinyl-[acceptor protein]-L-lysine.</text>
        <dbReference type="EC" id="2.3.2.26"/>
    </reaction>
</comment>
<keyword evidence="11" id="KW-1185">Reference proteome</keyword>
<evidence type="ECO:0000256" key="1">
    <source>
        <dbReference type="ARBA" id="ARBA00000885"/>
    </source>
</evidence>
<dbReference type="PROSITE" id="PS50237">
    <property type="entry name" value="HECT"/>
    <property type="match status" value="1"/>
</dbReference>
<evidence type="ECO:0000256" key="5">
    <source>
        <dbReference type="ARBA" id="ARBA00022786"/>
    </source>
</evidence>
<feature type="domain" description="HECT" evidence="9">
    <location>
        <begin position="517"/>
        <end position="572"/>
    </location>
</feature>
<dbReference type="InterPro" id="IPR029071">
    <property type="entry name" value="Ubiquitin-like_domsf"/>
</dbReference>
<gene>
    <name evidence="10" type="primary">BAG3_3</name>
    <name evidence="10" type="ORF">HAX54_029973</name>
</gene>
<comment type="caution">
    <text evidence="10">The sequence shown here is derived from an EMBL/GenBank/DDBJ whole genome shotgun (WGS) entry which is preliminary data.</text>
</comment>
<feature type="region of interest" description="Disordered" evidence="7">
    <location>
        <begin position="1"/>
        <end position="30"/>
    </location>
</feature>
<keyword evidence="5 6" id="KW-0833">Ubl conjugation pathway</keyword>
<name>A0ABS8SAN4_DATST</name>
<evidence type="ECO:0000313" key="11">
    <source>
        <dbReference type="Proteomes" id="UP000823775"/>
    </source>
</evidence>
<reference evidence="10 11" key="1">
    <citation type="journal article" date="2021" name="BMC Genomics">
        <title>Datura genome reveals duplications of psychoactive alkaloid biosynthetic genes and high mutation rate following tissue culture.</title>
        <authorList>
            <person name="Rajewski A."/>
            <person name="Carter-House D."/>
            <person name="Stajich J."/>
            <person name="Litt A."/>
        </authorList>
    </citation>
    <scope>NUCLEOTIDE SEQUENCE [LARGE SCALE GENOMIC DNA]</scope>
    <source>
        <strain evidence="10">AR-01</strain>
    </source>
</reference>
<evidence type="ECO:0000256" key="3">
    <source>
        <dbReference type="ARBA" id="ARBA00012485"/>
    </source>
</evidence>
<dbReference type="GO" id="GO:0016874">
    <property type="term" value="F:ligase activity"/>
    <property type="evidence" value="ECO:0007669"/>
    <property type="project" value="UniProtKB-KW"/>
</dbReference>